<dbReference type="GO" id="GO:0090524">
    <property type="term" value="F:cytochrome-b5 reductase activity, acting on NADH"/>
    <property type="evidence" value="ECO:0007669"/>
    <property type="project" value="UniProtKB-EC"/>
</dbReference>
<evidence type="ECO:0000259" key="22">
    <source>
        <dbReference type="PROSITE" id="PS51384"/>
    </source>
</evidence>
<dbReference type="InterPro" id="IPR001433">
    <property type="entry name" value="OxRdtase_FAD/NAD-bd"/>
</dbReference>
<evidence type="ECO:0000313" key="24">
    <source>
        <dbReference type="Proteomes" id="UP000557566"/>
    </source>
</evidence>
<evidence type="ECO:0000256" key="12">
    <source>
        <dbReference type="ARBA" id="ARBA00023027"/>
    </source>
</evidence>
<feature type="binding site" evidence="21">
    <location>
        <position position="243"/>
    </location>
    <ligand>
        <name>FAD</name>
        <dbReference type="ChEBI" id="CHEBI:57692"/>
    </ligand>
</feature>
<comment type="pathway">
    <text evidence="3">Protein modification; peptidyl-diphthamide biosynthesis.</text>
</comment>
<evidence type="ECO:0000256" key="15">
    <source>
        <dbReference type="ARBA" id="ARBA00037104"/>
    </source>
</evidence>
<dbReference type="InterPro" id="IPR001709">
    <property type="entry name" value="Flavoprot_Pyr_Nucl_cyt_Rdtase"/>
</dbReference>
<dbReference type="SUPFAM" id="SSF63380">
    <property type="entry name" value="Riboflavin synthase domain-like"/>
    <property type="match status" value="1"/>
</dbReference>
<dbReference type="InterPro" id="IPR039261">
    <property type="entry name" value="FNR_nucleotide-bd"/>
</dbReference>
<comment type="similarity">
    <text evidence="4">Belongs to the flavoprotein pyridine nucleotide cytochrome reductase family.</text>
</comment>
<dbReference type="Pfam" id="PF00175">
    <property type="entry name" value="NAD_binding_1"/>
    <property type="match status" value="1"/>
</dbReference>
<dbReference type="GO" id="GO:0005741">
    <property type="term" value="C:mitochondrial outer membrane"/>
    <property type="evidence" value="ECO:0007669"/>
    <property type="project" value="UniProtKB-SubCell"/>
</dbReference>
<dbReference type="PRINTS" id="PR00371">
    <property type="entry name" value="FPNCR"/>
</dbReference>
<dbReference type="OrthoDB" id="432685at2759"/>
<feature type="binding site" evidence="21">
    <location>
        <position position="244"/>
    </location>
    <ligand>
        <name>FAD</name>
        <dbReference type="ChEBI" id="CHEBI:57692"/>
    </ligand>
</feature>
<comment type="function">
    <text evidence="15">NADH-dependent reductase for DPH3 and cytochrome b5. Required for the first step of diphthamide biosynthesis, a post-translational modification of histidine which occurs in elongation factor 2. DPH1 and DPH2 transfer a 3-amino-3-carboxypropyl (ACP) group from S-adenosyl-L-methionine (SAM) to a histidine residue, the reaction is assisted by a reduction system comprising DPH3 and a NADH-dependent reductase, predominantly CBR1. By reducing DPH3, also involved in the formation of the tRNA wobble base modification mcm5s 2U (5-methoxycarbonylmethyl-2-thiouridine), mediated by the elongator complex. The cytochrome b5/NADH cytochrome b5 reductase electron transfer system supports the catalytic activity of several sterol biosynthetic enzymes.</text>
</comment>
<keyword evidence="6 21" id="KW-0285">Flavoprotein</keyword>
<keyword evidence="11" id="KW-0560">Oxidoreductase</keyword>
<dbReference type="SUPFAM" id="SSF52343">
    <property type="entry name" value="Ferredoxin reductase-like, C-terminal NADP-linked domain"/>
    <property type="match status" value="1"/>
</dbReference>
<keyword evidence="10" id="KW-1133">Transmembrane helix</keyword>
<reference evidence="23 24" key="1">
    <citation type="journal article" date="2020" name="Genome Biol. Evol.">
        <title>A new high-quality draft genome assembly of the Chinese cordyceps Ophiocordyceps sinensis.</title>
        <authorList>
            <person name="Shu R."/>
            <person name="Zhang J."/>
            <person name="Meng Q."/>
            <person name="Zhang H."/>
            <person name="Zhou G."/>
            <person name="Li M."/>
            <person name="Wu P."/>
            <person name="Zhao Y."/>
            <person name="Chen C."/>
            <person name="Qin Q."/>
        </authorList>
    </citation>
    <scope>NUCLEOTIDE SEQUENCE [LARGE SCALE GENOMIC DNA]</scope>
    <source>
        <strain evidence="23 24">IOZ07</strain>
    </source>
</reference>
<gene>
    <name evidence="23" type="ORF">G6O67_007335</name>
</gene>
<dbReference type="InterPro" id="IPR008333">
    <property type="entry name" value="Cbr1-like_FAD-bd_dom"/>
</dbReference>
<name>A0A8H4LTX5_9HYPO</name>
<keyword evidence="13" id="KW-0496">Mitochondrion</keyword>
<dbReference type="Proteomes" id="UP000557566">
    <property type="component" value="Unassembled WGS sequence"/>
</dbReference>
<dbReference type="PANTHER" id="PTHR19370">
    <property type="entry name" value="NADH-CYTOCHROME B5 REDUCTASE"/>
    <property type="match status" value="1"/>
</dbReference>
<evidence type="ECO:0000256" key="17">
    <source>
        <dbReference type="ARBA" id="ARBA00039438"/>
    </source>
</evidence>
<keyword evidence="12" id="KW-0520">NAD</keyword>
<evidence type="ECO:0000256" key="2">
    <source>
        <dbReference type="ARBA" id="ARBA00004572"/>
    </source>
</evidence>
<dbReference type="FunFam" id="2.40.30.10:FF:000032">
    <property type="entry name" value="NADH-cytochrome b5 reductase"/>
    <property type="match status" value="1"/>
</dbReference>
<feature type="domain" description="FAD-binding FR-type" evidence="22">
    <location>
        <begin position="160"/>
        <end position="268"/>
    </location>
</feature>
<evidence type="ECO:0000256" key="3">
    <source>
        <dbReference type="ARBA" id="ARBA00005156"/>
    </source>
</evidence>
<dbReference type="Gene3D" id="2.40.30.10">
    <property type="entry name" value="Translation factors"/>
    <property type="match status" value="1"/>
</dbReference>
<evidence type="ECO:0000256" key="19">
    <source>
        <dbReference type="ARBA" id="ARBA00047682"/>
    </source>
</evidence>
<proteinExistence type="inferred from homology"/>
<evidence type="ECO:0000256" key="11">
    <source>
        <dbReference type="ARBA" id="ARBA00023002"/>
    </source>
</evidence>
<feature type="binding site" evidence="21">
    <location>
        <position position="217"/>
    </location>
    <ligand>
        <name>FAD</name>
        <dbReference type="ChEBI" id="CHEBI:57692"/>
    </ligand>
</feature>
<evidence type="ECO:0000256" key="14">
    <source>
        <dbReference type="ARBA" id="ARBA00023136"/>
    </source>
</evidence>
<comment type="caution">
    <text evidence="23">The sequence shown here is derived from an EMBL/GenBank/DDBJ whole genome shotgun (WGS) entry which is preliminary data.</text>
</comment>
<dbReference type="EC" id="1.6.2.2" evidence="5"/>
<protein>
    <recommendedName>
        <fullName evidence="17">NADH-cytochrome b5 reductase 1</fullName>
        <ecNumber evidence="5">1.6.2.2</ecNumber>
    </recommendedName>
    <alternativeName>
        <fullName evidence="18">Microsomal cytochrome b reductase</fullName>
    </alternativeName>
</protein>
<dbReference type="InterPro" id="IPR017938">
    <property type="entry name" value="Riboflavin_synthase-like_b-brl"/>
</dbReference>
<comment type="catalytic activity">
    <reaction evidence="19">
        <text>2 Fe(III)-[cytochrome b5] + NADH = 2 Fe(II)-[cytochrome b5] + NAD(+) + H(+)</text>
        <dbReference type="Rhea" id="RHEA:46680"/>
        <dbReference type="Rhea" id="RHEA-COMP:10438"/>
        <dbReference type="Rhea" id="RHEA-COMP:10439"/>
        <dbReference type="ChEBI" id="CHEBI:15378"/>
        <dbReference type="ChEBI" id="CHEBI:29033"/>
        <dbReference type="ChEBI" id="CHEBI:29034"/>
        <dbReference type="ChEBI" id="CHEBI:57540"/>
        <dbReference type="ChEBI" id="CHEBI:57945"/>
        <dbReference type="EC" id="1.6.2.2"/>
    </reaction>
</comment>
<comment type="catalytic activity">
    <reaction evidence="20">
        <text>2 Fe(3+)-[Dph3] + NADH = 2 Fe(2+)-[Dph3] + NAD(+) + H(+)</text>
        <dbReference type="Rhea" id="RHEA:71231"/>
        <dbReference type="Rhea" id="RHEA-COMP:18002"/>
        <dbReference type="Rhea" id="RHEA-COMP:18003"/>
        <dbReference type="ChEBI" id="CHEBI:15378"/>
        <dbReference type="ChEBI" id="CHEBI:29033"/>
        <dbReference type="ChEBI" id="CHEBI:29034"/>
        <dbReference type="ChEBI" id="CHEBI:57540"/>
        <dbReference type="ChEBI" id="CHEBI:57945"/>
        <dbReference type="ChEBI" id="CHEBI:83228"/>
    </reaction>
    <physiologicalReaction direction="left-to-right" evidence="20">
        <dbReference type="Rhea" id="RHEA:71232"/>
    </physiologicalReaction>
</comment>
<accession>A0A8H4LTX5</accession>
<dbReference type="Gene3D" id="3.40.50.80">
    <property type="entry name" value="Nucleotide-binding domain of ferredoxin-NADP reductase (FNR) module"/>
    <property type="match status" value="1"/>
</dbReference>
<evidence type="ECO:0000256" key="4">
    <source>
        <dbReference type="ARBA" id="ARBA00006105"/>
    </source>
</evidence>
<evidence type="ECO:0000313" key="23">
    <source>
        <dbReference type="EMBL" id="KAF4505378.1"/>
    </source>
</evidence>
<dbReference type="EMBL" id="JAAVMX010000008">
    <property type="protein sequence ID" value="KAF4505378.1"/>
    <property type="molecule type" value="Genomic_DNA"/>
</dbReference>
<dbReference type="InterPro" id="IPR017927">
    <property type="entry name" value="FAD-bd_FR_type"/>
</dbReference>
<evidence type="ECO:0000256" key="8">
    <source>
        <dbReference type="ARBA" id="ARBA00022787"/>
    </source>
</evidence>
<evidence type="ECO:0000256" key="10">
    <source>
        <dbReference type="ARBA" id="ARBA00022989"/>
    </source>
</evidence>
<comment type="subunit">
    <text evidence="16">Monomer. Component of the 2-(3-amino-3-carboxypropyl)histidine synthase complex composed of DPH1, DPH2, DPH3 and a NADH-dependent reductase, predominantly CBR1.</text>
</comment>
<evidence type="ECO:0000256" key="9">
    <source>
        <dbReference type="ARBA" id="ARBA00022827"/>
    </source>
</evidence>
<dbReference type="PROSITE" id="PS51384">
    <property type="entry name" value="FAD_FR"/>
    <property type="match status" value="1"/>
</dbReference>
<dbReference type="FunFam" id="3.40.50.80:FF:000019">
    <property type="entry name" value="NADH-cytochrome b5 reductase"/>
    <property type="match status" value="1"/>
</dbReference>
<evidence type="ECO:0000256" key="16">
    <source>
        <dbReference type="ARBA" id="ARBA00038836"/>
    </source>
</evidence>
<keyword evidence="24" id="KW-1185">Reference proteome</keyword>
<dbReference type="Pfam" id="PF00970">
    <property type="entry name" value="FAD_binding_6"/>
    <property type="match status" value="1"/>
</dbReference>
<dbReference type="PANTHER" id="PTHR19370:SF184">
    <property type="entry name" value="NADH-CYTOCHROME B5 REDUCTASE-LIKE"/>
    <property type="match status" value="1"/>
</dbReference>
<keyword evidence="9 21" id="KW-0274">FAD</keyword>
<dbReference type="InterPro" id="IPR001834">
    <property type="entry name" value="CBR-like"/>
</dbReference>
<keyword evidence="7" id="KW-0812">Transmembrane</keyword>
<feature type="binding site" evidence="21">
    <location>
        <position position="285"/>
    </location>
    <ligand>
        <name>FAD</name>
        <dbReference type="ChEBI" id="CHEBI:57692"/>
    </ligand>
</feature>
<evidence type="ECO:0000256" key="21">
    <source>
        <dbReference type="PIRSR" id="PIRSR601834-1"/>
    </source>
</evidence>
<evidence type="ECO:0000256" key="18">
    <source>
        <dbReference type="ARBA" id="ARBA00041901"/>
    </source>
</evidence>
<feature type="binding site" evidence="21">
    <location>
        <position position="236"/>
    </location>
    <ligand>
        <name>FAD</name>
        <dbReference type="ChEBI" id="CHEBI:57692"/>
    </ligand>
</feature>
<evidence type="ECO:0000256" key="20">
    <source>
        <dbReference type="ARBA" id="ARBA00049138"/>
    </source>
</evidence>
<evidence type="ECO:0000256" key="7">
    <source>
        <dbReference type="ARBA" id="ARBA00022692"/>
    </source>
</evidence>
<dbReference type="AlphaFoldDB" id="A0A8H4LTX5"/>
<dbReference type="GO" id="GO:0005783">
    <property type="term" value="C:endoplasmic reticulum"/>
    <property type="evidence" value="ECO:0007669"/>
    <property type="project" value="TreeGrafter"/>
</dbReference>
<feature type="binding site" evidence="21">
    <location>
        <position position="219"/>
    </location>
    <ligand>
        <name>FAD</name>
        <dbReference type="ChEBI" id="CHEBI:57692"/>
    </ligand>
</feature>
<evidence type="ECO:0000256" key="1">
    <source>
        <dbReference type="ARBA" id="ARBA00001974"/>
    </source>
</evidence>
<evidence type="ECO:0000256" key="5">
    <source>
        <dbReference type="ARBA" id="ARBA00012011"/>
    </source>
</evidence>
<comment type="cofactor">
    <cofactor evidence="1 21">
        <name>FAD</name>
        <dbReference type="ChEBI" id="CHEBI:57692"/>
    </cofactor>
</comment>
<keyword evidence="8" id="KW-1000">Mitochondrion outer membrane</keyword>
<keyword evidence="14" id="KW-0472">Membrane</keyword>
<organism evidence="23 24">
    <name type="scientific">Ophiocordyceps sinensis</name>
    <dbReference type="NCBI Taxonomy" id="72228"/>
    <lineage>
        <taxon>Eukaryota</taxon>
        <taxon>Fungi</taxon>
        <taxon>Dikarya</taxon>
        <taxon>Ascomycota</taxon>
        <taxon>Pezizomycotina</taxon>
        <taxon>Sordariomycetes</taxon>
        <taxon>Hypocreomycetidae</taxon>
        <taxon>Hypocreales</taxon>
        <taxon>Ophiocordycipitaceae</taxon>
        <taxon>Ophiocordyceps</taxon>
    </lineage>
</organism>
<dbReference type="CDD" id="cd06183">
    <property type="entry name" value="cyt_b5_reduct_like"/>
    <property type="match status" value="1"/>
</dbReference>
<dbReference type="PRINTS" id="PR00406">
    <property type="entry name" value="CYTB5RDTASE"/>
</dbReference>
<feature type="binding site" evidence="21">
    <location>
        <position position="234"/>
    </location>
    <ligand>
        <name>FAD</name>
        <dbReference type="ChEBI" id="CHEBI:57692"/>
    </ligand>
</feature>
<comment type="subcellular location">
    <subcellularLocation>
        <location evidence="2">Mitochondrion outer membrane</location>
        <topology evidence="2">Single-pass membrane protein</topology>
    </subcellularLocation>
</comment>
<evidence type="ECO:0000256" key="6">
    <source>
        <dbReference type="ARBA" id="ARBA00022630"/>
    </source>
</evidence>
<evidence type="ECO:0000256" key="13">
    <source>
        <dbReference type="ARBA" id="ARBA00023128"/>
    </source>
</evidence>
<sequence length="409" mass="45024">MYHLAGHGPKLLGPINLNPFSNTRPSSLAFSVSATRRRGAQTCKQPPSSAGLSKLLPIYPPQAYTGVHFAALLNREEKVKAQREREKKKTVVAQMALPADTQNSWLARHYLDYVYIPAALLVLGTLIVKRDWAVYSALVALGLGAYNIWSFQIKKVLKPDVFQQFELQEKTVISHNVAIYRFKLASPRSVLGLPIGQHISIGAPLVQPDGSTKEIVRSYTPISGDHQPGYFDLLIKSYPQGNISKYMASIIVGQTIRIRGPKGAFVYAPNMVRHFGMIAGGTGITPMLQIIRAIVRGRVDGDKTQVDLIFANVTAQDILLREDLDILVQQDSGIRVHYVLDKPPEGWTGGVGYVTADMITKWLPKPADDAKILLCGPPPMVSGLKKTTESLGYKKARPASKLEDQVFAF</sequence>